<dbReference type="EMBL" id="MT142743">
    <property type="protein sequence ID" value="QJA87951.1"/>
    <property type="molecule type" value="Genomic_DNA"/>
</dbReference>
<organism evidence="1">
    <name type="scientific">viral metagenome</name>
    <dbReference type="NCBI Taxonomy" id="1070528"/>
    <lineage>
        <taxon>unclassified sequences</taxon>
        <taxon>metagenomes</taxon>
        <taxon>organismal metagenomes</taxon>
    </lineage>
</organism>
<proteinExistence type="predicted"/>
<protein>
    <submittedName>
        <fullName evidence="1">Uncharacterized protein</fullName>
    </submittedName>
</protein>
<name>A0A6M3L2Q0_9ZZZZ</name>
<evidence type="ECO:0000313" key="1">
    <source>
        <dbReference type="EMBL" id="QJA87951.1"/>
    </source>
</evidence>
<accession>A0A6M3L2Q0</accession>
<gene>
    <name evidence="1" type="ORF">MM415B02862_0008</name>
</gene>
<dbReference type="AlphaFoldDB" id="A0A6M3L2Q0"/>
<sequence length="82" mass="9404">MKIIKVFCEIDDCINQSVDECSLDMIFIEGCRMCASFVGRKDQEKATHAEIDRVEARVEAMVDCRERYQGVSADKTPPWERG</sequence>
<reference evidence="1" key="1">
    <citation type="submission" date="2020-03" db="EMBL/GenBank/DDBJ databases">
        <title>The deep terrestrial virosphere.</title>
        <authorList>
            <person name="Holmfeldt K."/>
            <person name="Nilsson E."/>
            <person name="Simone D."/>
            <person name="Lopez-Fernandez M."/>
            <person name="Wu X."/>
            <person name="de Brujin I."/>
            <person name="Lundin D."/>
            <person name="Andersson A."/>
            <person name="Bertilsson S."/>
            <person name="Dopson M."/>
        </authorList>
    </citation>
    <scope>NUCLEOTIDE SEQUENCE</scope>
    <source>
        <strain evidence="1">MM415B02862</strain>
    </source>
</reference>